<organism evidence="10 11">
    <name type="scientific">Karstenula rhodostoma CBS 690.94</name>
    <dbReference type="NCBI Taxonomy" id="1392251"/>
    <lineage>
        <taxon>Eukaryota</taxon>
        <taxon>Fungi</taxon>
        <taxon>Dikarya</taxon>
        <taxon>Ascomycota</taxon>
        <taxon>Pezizomycotina</taxon>
        <taxon>Dothideomycetes</taxon>
        <taxon>Pleosporomycetidae</taxon>
        <taxon>Pleosporales</taxon>
        <taxon>Massarineae</taxon>
        <taxon>Didymosphaeriaceae</taxon>
        <taxon>Karstenula</taxon>
    </lineage>
</organism>
<keyword evidence="3" id="KW-1003">Cell membrane</keyword>
<proteinExistence type="predicted"/>
<accession>A0A9P4U625</accession>
<evidence type="ECO:0000256" key="6">
    <source>
        <dbReference type="ARBA" id="ARBA00023065"/>
    </source>
</evidence>
<feature type="region of interest" description="Disordered" evidence="8">
    <location>
        <begin position="1"/>
        <end position="34"/>
    </location>
</feature>
<evidence type="ECO:0000256" key="1">
    <source>
        <dbReference type="ARBA" id="ARBA00004651"/>
    </source>
</evidence>
<evidence type="ECO:0000256" key="8">
    <source>
        <dbReference type="SAM" id="MobiDB-lite"/>
    </source>
</evidence>
<dbReference type="Pfam" id="PF25539">
    <property type="entry name" value="Bestrophin_2"/>
    <property type="match status" value="1"/>
</dbReference>
<name>A0A9P4U625_9PLEO</name>
<dbReference type="GO" id="GO:0005254">
    <property type="term" value="F:chloride channel activity"/>
    <property type="evidence" value="ECO:0007669"/>
    <property type="project" value="InterPro"/>
</dbReference>
<dbReference type="OrthoDB" id="1368at2759"/>
<reference evidence="10" key="1">
    <citation type="journal article" date="2020" name="Stud. Mycol.">
        <title>101 Dothideomycetes genomes: a test case for predicting lifestyles and emergence of pathogens.</title>
        <authorList>
            <person name="Haridas S."/>
            <person name="Albert R."/>
            <person name="Binder M."/>
            <person name="Bloem J."/>
            <person name="Labutti K."/>
            <person name="Salamov A."/>
            <person name="Andreopoulos B."/>
            <person name="Baker S."/>
            <person name="Barry K."/>
            <person name="Bills G."/>
            <person name="Bluhm B."/>
            <person name="Cannon C."/>
            <person name="Castanera R."/>
            <person name="Culley D."/>
            <person name="Daum C."/>
            <person name="Ezra D."/>
            <person name="Gonzalez J."/>
            <person name="Henrissat B."/>
            <person name="Kuo A."/>
            <person name="Liang C."/>
            <person name="Lipzen A."/>
            <person name="Lutzoni F."/>
            <person name="Magnuson J."/>
            <person name="Mondo S."/>
            <person name="Nolan M."/>
            <person name="Ohm R."/>
            <person name="Pangilinan J."/>
            <person name="Park H.-J."/>
            <person name="Ramirez L."/>
            <person name="Alfaro M."/>
            <person name="Sun H."/>
            <person name="Tritt A."/>
            <person name="Yoshinaga Y."/>
            <person name="Zwiers L.-H."/>
            <person name="Turgeon B."/>
            <person name="Goodwin S."/>
            <person name="Spatafora J."/>
            <person name="Crous P."/>
            <person name="Grigoriev I."/>
        </authorList>
    </citation>
    <scope>NUCLEOTIDE SEQUENCE</scope>
    <source>
        <strain evidence="10">CBS 690.94</strain>
    </source>
</reference>
<evidence type="ECO:0000313" key="11">
    <source>
        <dbReference type="Proteomes" id="UP000799764"/>
    </source>
</evidence>
<gene>
    <name evidence="10" type="ORF">P171DRAFT_178956</name>
</gene>
<dbReference type="PANTHER" id="PTHR33281">
    <property type="entry name" value="UPF0187 PROTEIN YNEE"/>
    <property type="match status" value="1"/>
</dbReference>
<feature type="compositionally biased region" description="Polar residues" evidence="8">
    <location>
        <begin position="1"/>
        <end position="14"/>
    </location>
</feature>
<feature type="region of interest" description="Disordered" evidence="8">
    <location>
        <begin position="424"/>
        <end position="445"/>
    </location>
</feature>
<feature type="transmembrane region" description="Helical" evidence="9">
    <location>
        <begin position="66"/>
        <end position="86"/>
    </location>
</feature>
<evidence type="ECO:0000256" key="9">
    <source>
        <dbReference type="SAM" id="Phobius"/>
    </source>
</evidence>
<keyword evidence="11" id="KW-1185">Reference proteome</keyword>
<feature type="compositionally biased region" description="Basic and acidic residues" evidence="8">
    <location>
        <begin position="431"/>
        <end position="445"/>
    </location>
</feature>
<sequence>MAEKTTSAESSQTLPRARHTAVPPPLKRTESDDTDFDDYFIGPRDLDHHSKWPMFMRLHGSITPEMILPLLFVAGWSTMITCISKWVHDLGINQLLLTVLGFVVGLALSFRSSTAYERYNEGRKYWAQLAFVSQHLARLIWVHADERHADPVVGKKDLLAKISCLNMVVAFAMALKHKLRFEPYAHYEDLQHIVGHLDTYAKAADQPTPKRKQSIFKTAGEFLGLPFAESNPRKLLKKSSVPLGNLPLEILTHLSAYMKSIYDNETLKVSVYQTQSLAALQTMNDVLSGTDRILNTPLPIAYTIAISQITWVYILLLPFQLYNALGWVTIPASVFAAYIILGIALIGREIENPFGSDVNDLPLDAFCGQIRADVDLIMSKPAPTVDEFIMNDANEMLYPLSNLGGRAWAEQSVEEIREKLAQKPSVRYRHTQPEEGEVAKASDNV</sequence>
<evidence type="ECO:0000256" key="4">
    <source>
        <dbReference type="ARBA" id="ARBA00022692"/>
    </source>
</evidence>
<evidence type="ECO:0000256" key="2">
    <source>
        <dbReference type="ARBA" id="ARBA00022448"/>
    </source>
</evidence>
<keyword evidence="4 9" id="KW-0812">Transmembrane</keyword>
<keyword evidence="5 9" id="KW-1133">Transmembrane helix</keyword>
<comment type="subcellular location">
    <subcellularLocation>
        <location evidence="1">Cell membrane</location>
        <topology evidence="1">Multi-pass membrane protein</topology>
    </subcellularLocation>
</comment>
<evidence type="ECO:0000256" key="7">
    <source>
        <dbReference type="ARBA" id="ARBA00023136"/>
    </source>
</evidence>
<dbReference type="GO" id="GO:0005886">
    <property type="term" value="C:plasma membrane"/>
    <property type="evidence" value="ECO:0007669"/>
    <property type="project" value="UniProtKB-SubCell"/>
</dbReference>
<keyword evidence="6" id="KW-0406">Ion transport</keyword>
<evidence type="ECO:0000313" key="10">
    <source>
        <dbReference type="EMBL" id="KAF2437572.1"/>
    </source>
</evidence>
<dbReference type="PANTHER" id="PTHR33281:SF19">
    <property type="entry name" value="VOLTAGE-DEPENDENT ANION CHANNEL-FORMING PROTEIN YNEE"/>
    <property type="match status" value="1"/>
</dbReference>
<evidence type="ECO:0000256" key="3">
    <source>
        <dbReference type="ARBA" id="ARBA00022475"/>
    </source>
</evidence>
<dbReference type="InterPro" id="IPR044669">
    <property type="entry name" value="YneE/VCCN1/2-like"/>
</dbReference>
<keyword evidence="2" id="KW-0813">Transport</keyword>
<dbReference type="EMBL" id="MU001515">
    <property type="protein sequence ID" value="KAF2437572.1"/>
    <property type="molecule type" value="Genomic_DNA"/>
</dbReference>
<evidence type="ECO:0000256" key="5">
    <source>
        <dbReference type="ARBA" id="ARBA00022989"/>
    </source>
</evidence>
<comment type="caution">
    <text evidence="10">The sequence shown here is derived from an EMBL/GenBank/DDBJ whole genome shotgun (WGS) entry which is preliminary data.</text>
</comment>
<feature type="transmembrane region" description="Helical" evidence="9">
    <location>
        <begin position="325"/>
        <end position="346"/>
    </location>
</feature>
<keyword evidence="7 9" id="KW-0472">Membrane</keyword>
<feature type="transmembrane region" description="Helical" evidence="9">
    <location>
        <begin position="300"/>
        <end position="319"/>
    </location>
</feature>
<protein>
    <submittedName>
        <fullName evidence="10">UPF0187-domain-containing protein</fullName>
    </submittedName>
</protein>
<dbReference type="Proteomes" id="UP000799764">
    <property type="component" value="Unassembled WGS sequence"/>
</dbReference>
<feature type="transmembrane region" description="Helical" evidence="9">
    <location>
        <begin position="92"/>
        <end position="113"/>
    </location>
</feature>
<dbReference type="AlphaFoldDB" id="A0A9P4U625"/>